<dbReference type="AlphaFoldDB" id="A0A157PJE7"/>
<proteinExistence type="predicted"/>
<organism evidence="1 2">
    <name type="scientific">Bordetella ansorpii</name>
    <dbReference type="NCBI Taxonomy" id="288768"/>
    <lineage>
        <taxon>Bacteria</taxon>
        <taxon>Pseudomonadati</taxon>
        <taxon>Pseudomonadota</taxon>
        <taxon>Betaproteobacteria</taxon>
        <taxon>Burkholderiales</taxon>
        <taxon>Alcaligenaceae</taxon>
        <taxon>Bordetella</taxon>
    </lineage>
</organism>
<name>A0A157PJE7_9BORD</name>
<dbReference type="Proteomes" id="UP000077037">
    <property type="component" value="Unassembled WGS sequence"/>
</dbReference>
<gene>
    <name evidence="1" type="ORF">SAMEA1982600_02717</name>
</gene>
<evidence type="ECO:0000313" key="2">
    <source>
        <dbReference type="Proteomes" id="UP000077037"/>
    </source>
</evidence>
<protein>
    <submittedName>
        <fullName evidence="1">Uncharacterized protein</fullName>
    </submittedName>
</protein>
<evidence type="ECO:0000313" key="1">
    <source>
        <dbReference type="EMBL" id="SAI33450.1"/>
    </source>
</evidence>
<reference evidence="1 2" key="1">
    <citation type="submission" date="2016-03" db="EMBL/GenBank/DDBJ databases">
        <authorList>
            <consortium name="Pathogen Informatics"/>
        </authorList>
    </citation>
    <scope>NUCLEOTIDE SEQUENCE [LARGE SCALE GENOMIC DNA]</scope>
    <source>
        <strain evidence="1 2">NCTC13364</strain>
    </source>
</reference>
<accession>A0A157PJE7</accession>
<sequence length="43" mass="4541">MGSRPGGVALPAFGRQQARGEGGGVIFYRAIQTRAFPGELLHN</sequence>
<dbReference type="EMBL" id="FKBS01000014">
    <property type="protein sequence ID" value="SAI33450.1"/>
    <property type="molecule type" value="Genomic_DNA"/>
</dbReference>